<gene>
    <name evidence="4" type="ORF">FNX44_025230</name>
    <name evidence="2" type="ORF">H3146_19350</name>
    <name evidence="3" type="ORF">H3147_14215</name>
</gene>
<feature type="region of interest" description="Disordered" evidence="1">
    <location>
        <begin position="1"/>
        <end position="54"/>
    </location>
</feature>
<dbReference type="RefSeq" id="WP_143651277.1">
    <property type="nucleotide sequence ID" value="NZ_JABJWZ010000210.1"/>
</dbReference>
<dbReference type="InterPro" id="IPR018721">
    <property type="entry name" value="DUF2252"/>
</dbReference>
<accession>A0A5P0YXT9</accession>
<dbReference type="Proteomes" id="UP000517765">
    <property type="component" value="Unassembled WGS sequence"/>
</dbReference>
<organism evidence="4 5">
    <name type="scientific">Streptomyces alkaliterrae</name>
    <dbReference type="NCBI Taxonomy" id="2213162"/>
    <lineage>
        <taxon>Bacteria</taxon>
        <taxon>Bacillati</taxon>
        <taxon>Actinomycetota</taxon>
        <taxon>Actinomycetes</taxon>
        <taxon>Kitasatosporales</taxon>
        <taxon>Streptomycetaceae</taxon>
        <taxon>Streptomyces</taxon>
    </lineage>
</organism>
<comment type="caution">
    <text evidence="4">The sequence shown here is derived from an EMBL/GenBank/DDBJ whole genome shotgun (WGS) entry which is preliminary data.</text>
</comment>
<evidence type="ECO:0000313" key="4">
    <source>
        <dbReference type="EMBL" id="MQS05091.1"/>
    </source>
</evidence>
<reference evidence="2" key="3">
    <citation type="journal article" name="Syst. Appl. Microbiol.">
        <title>Streptomyces alkaliterrae sp. nov., isolated from an alkaline soil, and emended descriptions of Streptomyces alkaliphilus, Streptomyces calidiresistens and Streptomyces durbertensis.</title>
        <authorList>
            <person name="Swiecimska M."/>
            <person name="Golinska P."/>
            <person name="Nouioui I."/>
            <person name="Wypij M."/>
            <person name="Rai M."/>
            <person name="Sangal V."/>
            <person name="Goodfellow M."/>
        </authorList>
    </citation>
    <scope>NUCLEOTIDE SEQUENCE</scope>
    <source>
        <strain evidence="2">OF3</strain>
        <strain evidence="3">OF8</strain>
    </source>
</reference>
<dbReference type="OrthoDB" id="1491115at2"/>
<name>A0A5P0YXT9_9ACTN</name>
<reference evidence="6 7" key="2">
    <citation type="submission" date="2020-05" db="EMBL/GenBank/DDBJ databases">
        <title>Classification of alakaliphilic streptomycetes isolated from an alkaline soil next to Lonar Crater, India and a proposal for the recognition of Streptomyces alkaliterrae sp. nov.</title>
        <authorList>
            <person name="Golinska P."/>
        </authorList>
    </citation>
    <scope>NUCLEOTIDE SEQUENCE [LARGE SCALE GENOMIC DNA]</scope>
    <source>
        <strain evidence="7">OF3</strain>
        <strain evidence="6">OF8</strain>
    </source>
</reference>
<dbReference type="PANTHER" id="PTHR39441:SF1">
    <property type="entry name" value="DUF2252 DOMAIN-CONTAINING PROTEIN"/>
    <property type="match status" value="1"/>
</dbReference>
<reference evidence="4 5" key="1">
    <citation type="submission" date="2019-10" db="EMBL/GenBank/DDBJ databases">
        <title>Streptomyces sp. nov., a novel actinobacterium isolated from alkaline environment.</title>
        <authorList>
            <person name="Golinska P."/>
        </authorList>
    </citation>
    <scope>NUCLEOTIDE SEQUENCE [LARGE SCALE GENOMIC DNA]</scope>
    <source>
        <strain evidence="4 5">OF1</strain>
    </source>
</reference>
<evidence type="ECO:0000313" key="5">
    <source>
        <dbReference type="Proteomes" id="UP000320857"/>
    </source>
</evidence>
<dbReference type="EMBL" id="VJYK02000429">
    <property type="protein sequence ID" value="MQS05091.1"/>
    <property type="molecule type" value="Genomic_DNA"/>
</dbReference>
<evidence type="ECO:0000313" key="3">
    <source>
        <dbReference type="EMBL" id="MBB1259979.1"/>
    </source>
</evidence>
<dbReference type="PANTHER" id="PTHR39441">
    <property type="entry name" value="DUF2252 DOMAIN-CONTAINING PROTEIN"/>
    <property type="match status" value="1"/>
</dbReference>
<proteinExistence type="predicted"/>
<keyword evidence="5" id="KW-1185">Reference proteome</keyword>
<evidence type="ECO:0000313" key="6">
    <source>
        <dbReference type="Proteomes" id="UP000517765"/>
    </source>
</evidence>
<dbReference type="Proteomes" id="UP000320857">
    <property type="component" value="Unassembled WGS sequence"/>
</dbReference>
<evidence type="ECO:0000313" key="7">
    <source>
        <dbReference type="Proteomes" id="UP000525686"/>
    </source>
</evidence>
<dbReference type="Proteomes" id="UP000525686">
    <property type="component" value="Unassembled WGS sequence"/>
</dbReference>
<feature type="compositionally biased region" description="Basic and acidic residues" evidence="1">
    <location>
        <begin position="38"/>
        <end position="54"/>
    </location>
</feature>
<dbReference type="AlphaFoldDB" id="A0A5P0YXT9"/>
<protein>
    <submittedName>
        <fullName evidence="4">DUF2252 domain-containing protein</fullName>
    </submittedName>
</protein>
<evidence type="ECO:0000313" key="2">
    <source>
        <dbReference type="EMBL" id="MBB1255493.1"/>
    </source>
</evidence>
<evidence type="ECO:0000256" key="1">
    <source>
        <dbReference type="SAM" id="MobiDB-lite"/>
    </source>
</evidence>
<dbReference type="Pfam" id="PF10009">
    <property type="entry name" value="DUF2252"/>
    <property type="match status" value="1"/>
</dbReference>
<sequence length="479" mass="53052">MDGPARHGQRPSAPGAHTVAWSPDERAAYGRQARQRVRRSEQARFEPDAGRPDPVELLERQSAKRLPELVPLRYGRMLESPFRFYRGAAAVMAADLGAAPHTGLTVQLCGDAHPLNFRLLASPERQLVFDINDFDETLPGPFEWDVKRLAAGLVIACRANGFSADEQAGTARAGVRAYRERMREFAGMRTLDVWYAQDNADRVRQLLATVADPEAARRVARAAKRARTRTHLRAYAKLTHPGPEGRRITPDPPLITPVDQLLDGPADGGQRAELHHLIEAYARTLPPERRQLLRHYHLVDIARKVVGVGSVGTRCWILLLLGRDDDDPLILQAKEAQPSVLAAHLPGDHDSNQGRRVVTGQRLMQTAGDIFLGWTRAVGLDGRRRDFYVRQLWDWKGVARPETMDPPLLTLFGRLCGESLARAHARSGDPVAIAAYLGAGDGFDRALAEFAAGYSDQNEHDFHTLDTARRAGRVTAVPL</sequence>
<dbReference type="EMBL" id="JABJWZ010000210">
    <property type="protein sequence ID" value="MBB1255493.1"/>
    <property type="molecule type" value="Genomic_DNA"/>
</dbReference>
<dbReference type="EMBL" id="JABJXA010000075">
    <property type="protein sequence ID" value="MBB1259979.1"/>
    <property type="molecule type" value="Genomic_DNA"/>
</dbReference>